<reference evidence="2" key="1">
    <citation type="submission" date="2022-11" db="UniProtKB">
        <authorList>
            <consortium name="WormBaseParasite"/>
        </authorList>
    </citation>
    <scope>IDENTIFICATION</scope>
</reference>
<dbReference type="WBParaSite" id="jg9106">
    <property type="protein sequence ID" value="jg9106"/>
    <property type="gene ID" value="jg9106"/>
</dbReference>
<name>A0A915EUF7_9BILA</name>
<protein>
    <submittedName>
        <fullName evidence="2">Uncharacterized protein</fullName>
    </submittedName>
</protein>
<proteinExistence type="predicted"/>
<keyword evidence="1" id="KW-1185">Reference proteome</keyword>
<dbReference type="Gene3D" id="2.60.120.200">
    <property type="match status" value="1"/>
</dbReference>
<dbReference type="Proteomes" id="UP000887574">
    <property type="component" value="Unplaced"/>
</dbReference>
<evidence type="ECO:0000313" key="1">
    <source>
        <dbReference type="Proteomes" id="UP000887574"/>
    </source>
</evidence>
<accession>A0A915EUF7</accession>
<dbReference type="InterPro" id="IPR013320">
    <property type="entry name" value="ConA-like_dom_sf"/>
</dbReference>
<dbReference type="AlphaFoldDB" id="A0A915EUF7"/>
<evidence type="ECO:0000313" key="2">
    <source>
        <dbReference type="WBParaSite" id="jg9106"/>
    </source>
</evidence>
<sequence>MCEEEDPAAGVSASIPQLRNPFLAIFCVNLGHCCMPGYEVERAKLRQYLGIEWTPNGLAKMDDQKPKVVRRSEDLNCDFSQPDQCKWQNVKEGLDSLDFYLFRKDDNTEFPAIQVRPGPSKVKAGEQMLFAGDRKKEEQSAMLTSWPIRCQNTTGKLTFTFWIYNGARVEVLILEEEPKSKNHKLKILPENRI</sequence>
<organism evidence="1 2">
    <name type="scientific">Ditylenchus dipsaci</name>
    <dbReference type="NCBI Taxonomy" id="166011"/>
    <lineage>
        <taxon>Eukaryota</taxon>
        <taxon>Metazoa</taxon>
        <taxon>Ecdysozoa</taxon>
        <taxon>Nematoda</taxon>
        <taxon>Chromadorea</taxon>
        <taxon>Rhabditida</taxon>
        <taxon>Tylenchina</taxon>
        <taxon>Tylenchomorpha</taxon>
        <taxon>Sphaerularioidea</taxon>
        <taxon>Anguinidae</taxon>
        <taxon>Anguininae</taxon>
        <taxon>Ditylenchus</taxon>
    </lineage>
</organism>
<dbReference type="SUPFAM" id="SSF49899">
    <property type="entry name" value="Concanavalin A-like lectins/glucanases"/>
    <property type="match status" value="1"/>
</dbReference>